<feature type="region of interest" description="Disordered" evidence="1">
    <location>
        <begin position="347"/>
        <end position="367"/>
    </location>
</feature>
<gene>
    <name evidence="2" type="ORF">Aple_027950</name>
</gene>
<dbReference type="Proteomes" id="UP000377595">
    <property type="component" value="Unassembled WGS sequence"/>
</dbReference>
<evidence type="ECO:0000256" key="1">
    <source>
        <dbReference type="SAM" id="MobiDB-lite"/>
    </source>
</evidence>
<evidence type="ECO:0000313" key="3">
    <source>
        <dbReference type="Proteomes" id="UP000377595"/>
    </source>
</evidence>
<accession>A0A5M3XI47</accession>
<reference evidence="2 3" key="1">
    <citation type="submission" date="2019-10" db="EMBL/GenBank/DDBJ databases">
        <title>Whole genome shotgun sequence of Acrocarpospora pleiomorpha NBRC 16267.</title>
        <authorList>
            <person name="Ichikawa N."/>
            <person name="Kimura A."/>
            <person name="Kitahashi Y."/>
            <person name="Komaki H."/>
            <person name="Oguchi A."/>
        </authorList>
    </citation>
    <scope>NUCLEOTIDE SEQUENCE [LARGE SCALE GENOMIC DNA]</scope>
    <source>
        <strain evidence="2 3">NBRC 16267</strain>
    </source>
</reference>
<keyword evidence="3" id="KW-1185">Reference proteome</keyword>
<comment type="caution">
    <text evidence="2">The sequence shown here is derived from an EMBL/GenBank/DDBJ whole genome shotgun (WGS) entry which is preliminary data.</text>
</comment>
<dbReference type="EMBL" id="BLAF01000013">
    <property type="protein sequence ID" value="GES19899.1"/>
    <property type="molecule type" value="Genomic_DNA"/>
</dbReference>
<feature type="region of interest" description="Disordered" evidence="1">
    <location>
        <begin position="1"/>
        <end position="23"/>
    </location>
</feature>
<organism evidence="2 3">
    <name type="scientific">Acrocarpospora pleiomorpha</name>
    <dbReference type="NCBI Taxonomy" id="90975"/>
    <lineage>
        <taxon>Bacteria</taxon>
        <taxon>Bacillati</taxon>
        <taxon>Actinomycetota</taxon>
        <taxon>Actinomycetes</taxon>
        <taxon>Streptosporangiales</taxon>
        <taxon>Streptosporangiaceae</taxon>
        <taxon>Acrocarpospora</taxon>
    </lineage>
</organism>
<feature type="region of interest" description="Disordered" evidence="1">
    <location>
        <begin position="41"/>
        <end position="64"/>
    </location>
</feature>
<proteinExistence type="predicted"/>
<sequence>MGRGGGQAGSSGGRGGSMGGSRTGWGAGAFAFEAFEAGQEGGFALGGGGEEEAGAHEFQQEPGRGRAAHFGQTGVEYLGGAGEFGGTHGDGLPLQALQLVGGPIEKTVTRGFRHIRQNDQIAETLQQIHREPPRIVTALDDAVHGLEDERAVTTRERVDDLVQEITVGVTEQRDRALVGDAGVVGAREQLIQNGERVTSGTSPGTDDQRERGRLVRHRLRLQDLLHELPDRRGRHQPERVMVGPGLDRPDDLLRLGGREDELEMRRRLLDELEQRVEPLPGHHVRLVDDVNLEPRGNRREERAFPQIAGIVHTTVRRRVDLDHIKMAGPRRRQRHTRLAHPARIGGRPFRTVQTPREDPGTGGLPAATRPAEQIRMIDPPTPQRLAQRLGDVFLPLDLCERPWPVLAVERETHTVSSGRASPMVGSGIARIPKPEDPPHTRQSPLILAAFRPWGGSQDDAARGVLTQSSPARQCVRPPRNGRDIPWVM</sequence>
<evidence type="ECO:0000313" key="2">
    <source>
        <dbReference type="EMBL" id="GES19899.1"/>
    </source>
</evidence>
<name>A0A5M3XI47_9ACTN</name>
<dbReference type="AlphaFoldDB" id="A0A5M3XI47"/>
<protein>
    <submittedName>
        <fullName evidence="2">Uncharacterized protein</fullName>
    </submittedName>
</protein>